<proteinExistence type="predicted"/>
<keyword evidence="2" id="KW-1133">Transmembrane helix</keyword>
<feature type="transmembrane region" description="Helical" evidence="2">
    <location>
        <begin position="415"/>
        <end position="437"/>
    </location>
</feature>
<sequence>MHPYLEFPDGTEADRHCQELRRMYIGSHAAIDWDAMDGIAETSRVHRFIPVDSPWHRLFDLAHTPTYRELLVEFLSSFTFYPPGSQCRSRTQEEIETEIYTTGLVVVEKPTLVGFWQVIAGADHWEHEKSKGRVSFVRDPLYRYLHHLLAASISARGYSREWCTTTDLFFLYCLLYRRPCALAHGLAQYYASAHHRQERGFLYGGAYVTVIARSLGLVPHQDPHLRTPPVMPMRMGFQTLWGMKVIKRFAVGPRFKNREGGVWTEEALPEHFEPVHPPADPADAVPVEDPPEDVDGAAVPQPPPPAGAPQFPRHIIPGHAPGAALHPDVRAEPDRLNDLVGWLVRAEQDRRERERDYPRYRFHRFEHHISSTSRSSSIRIRIRIWMHRPVVVFIFIMDVQTYLIYFCYGCKKLSYICHIYVCFQLFGYIMIVVLNLYNTETKYVLNIIRKQYIP</sequence>
<name>A0A9K3I3D8_HELAN</name>
<feature type="region of interest" description="Disordered" evidence="1">
    <location>
        <begin position="276"/>
        <end position="308"/>
    </location>
</feature>
<comment type="caution">
    <text evidence="3">The sequence shown here is derived from an EMBL/GenBank/DDBJ whole genome shotgun (WGS) entry which is preliminary data.</text>
</comment>
<dbReference type="Gramene" id="mRNA:HanXRQr2_Chr09g0366591">
    <property type="protein sequence ID" value="mRNA:HanXRQr2_Chr09g0366591"/>
    <property type="gene ID" value="HanXRQr2_Chr09g0366591"/>
</dbReference>
<keyword evidence="2" id="KW-0472">Membrane</keyword>
<gene>
    <name evidence="3" type="ORF">HanXRQr2_Chr09g0366591</name>
</gene>
<protein>
    <submittedName>
        <fullName evidence="3">Uncharacterized protein</fullName>
    </submittedName>
</protein>
<evidence type="ECO:0000256" key="1">
    <source>
        <dbReference type="SAM" id="MobiDB-lite"/>
    </source>
</evidence>
<dbReference type="Proteomes" id="UP000215914">
    <property type="component" value="Unassembled WGS sequence"/>
</dbReference>
<dbReference type="AlphaFoldDB" id="A0A9K3I3D8"/>
<accession>A0A9K3I3D8</accession>
<organism evidence="3 4">
    <name type="scientific">Helianthus annuus</name>
    <name type="common">Common sunflower</name>
    <dbReference type="NCBI Taxonomy" id="4232"/>
    <lineage>
        <taxon>Eukaryota</taxon>
        <taxon>Viridiplantae</taxon>
        <taxon>Streptophyta</taxon>
        <taxon>Embryophyta</taxon>
        <taxon>Tracheophyta</taxon>
        <taxon>Spermatophyta</taxon>
        <taxon>Magnoliopsida</taxon>
        <taxon>eudicotyledons</taxon>
        <taxon>Gunneridae</taxon>
        <taxon>Pentapetalae</taxon>
        <taxon>asterids</taxon>
        <taxon>campanulids</taxon>
        <taxon>Asterales</taxon>
        <taxon>Asteraceae</taxon>
        <taxon>Asteroideae</taxon>
        <taxon>Heliantheae alliance</taxon>
        <taxon>Heliantheae</taxon>
        <taxon>Helianthus</taxon>
    </lineage>
</organism>
<evidence type="ECO:0000313" key="4">
    <source>
        <dbReference type="Proteomes" id="UP000215914"/>
    </source>
</evidence>
<dbReference type="EMBL" id="MNCJ02000324">
    <property type="protein sequence ID" value="KAF5789076.1"/>
    <property type="molecule type" value="Genomic_DNA"/>
</dbReference>
<feature type="transmembrane region" description="Helical" evidence="2">
    <location>
        <begin position="385"/>
        <end position="408"/>
    </location>
</feature>
<evidence type="ECO:0000313" key="3">
    <source>
        <dbReference type="EMBL" id="KAF5789076.1"/>
    </source>
</evidence>
<reference evidence="3" key="1">
    <citation type="journal article" date="2017" name="Nature">
        <title>The sunflower genome provides insights into oil metabolism, flowering and Asterid evolution.</title>
        <authorList>
            <person name="Badouin H."/>
            <person name="Gouzy J."/>
            <person name="Grassa C.J."/>
            <person name="Murat F."/>
            <person name="Staton S.E."/>
            <person name="Cottret L."/>
            <person name="Lelandais-Briere C."/>
            <person name="Owens G.L."/>
            <person name="Carrere S."/>
            <person name="Mayjonade B."/>
            <person name="Legrand L."/>
            <person name="Gill N."/>
            <person name="Kane N.C."/>
            <person name="Bowers J.E."/>
            <person name="Hubner S."/>
            <person name="Bellec A."/>
            <person name="Berard A."/>
            <person name="Berges H."/>
            <person name="Blanchet N."/>
            <person name="Boniface M.C."/>
            <person name="Brunel D."/>
            <person name="Catrice O."/>
            <person name="Chaidir N."/>
            <person name="Claudel C."/>
            <person name="Donnadieu C."/>
            <person name="Faraut T."/>
            <person name="Fievet G."/>
            <person name="Helmstetter N."/>
            <person name="King M."/>
            <person name="Knapp S.J."/>
            <person name="Lai Z."/>
            <person name="Le Paslier M.C."/>
            <person name="Lippi Y."/>
            <person name="Lorenzon L."/>
            <person name="Mandel J.R."/>
            <person name="Marage G."/>
            <person name="Marchand G."/>
            <person name="Marquand E."/>
            <person name="Bret-Mestries E."/>
            <person name="Morien E."/>
            <person name="Nambeesan S."/>
            <person name="Nguyen T."/>
            <person name="Pegot-Espagnet P."/>
            <person name="Pouilly N."/>
            <person name="Raftis F."/>
            <person name="Sallet E."/>
            <person name="Schiex T."/>
            <person name="Thomas J."/>
            <person name="Vandecasteele C."/>
            <person name="Vares D."/>
            <person name="Vear F."/>
            <person name="Vautrin S."/>
            <person name="Crespi M."/>
            <person name="Mangin B."/>
            <person name="Burke J.M."/>
            <person name="Salse J."/>
            <person name="Munos S."/>
            <person name="Vincourt P."/>
            <person name="Rieseberg L.H."/>
            <person name="Langlade N.B."/>
        </authorList>
    </citation>
    <scope>NUCLEOTIDE SEQUENCE</scope>
    <source>
        <tissue evidence="3">Leaves</tissue>
    </source>
</reference>
<reference evidence="3" key="2">
    <citation type="submission" date="2020-06" db="EMBL/GenBank/DDBJ databases">
        <title>Helianthus annuus Genome sequencing and assembly Release 2.</title>
        <authorList>
            <person name="Gouzy J."/>
            <person name="Langlade N."/>
            <person name="Munos S."/>
        </authorList>
    </citation>
    <scope>NUCLEOTIDE SEQUENCE</scope>
    <source>
        <tissue evidence="3">Leaves</tissue>
    </source>
</reference>
<keyword evidence="2" id="KW-0812">Transmembrane</keyword>
<evidence type="ECO:0000256" key="2">
    <source>
        <dbReference type="SAM" id="Phobius"/>
    </source>
</evidence>
<keyword evidence="4" id="KW-1185">Reference proteome</keyword>